<evidence type="ECO:0000313" key="14">
    <source>
        <dbReference type="Proteomes" id="UP000242146"/>
    </source>
</evidence>
<keyword evidence="14" id="KW-1185">Reference proteome</keyword>
<evidence type="ECO:0000256" key="11">
    <source>
        <dbReference type="SAM" id="Coils"/>
    </source>
</evidence>
<dbReference type="PANTHER" id="PTHR15415:SF7">
    <property type="entry name" value="MICOS COMPLEX SUBUNIT MIC60"/>
    <property type="match status" value="1"/>
</dbReference>
<dbReference type="Proteomes" id="UP000242146">
    <property type="component" value="Unassembled WGS sequence"/>
</dbReference>
<evidence type="ECO:0000256" key="12">
    <source>
        <dbReference type="SAM" id="MobiDB-lite"/>
    </source>
</evidence>
<dbReference type="AlphaFoldDB" id="A0A1X2GEG0"/>
<proteinExistence type="inferred from homology"/>
<evidence type="ECO:0000256" key="5">
    <source>
        <dbReference type="ARBA" id="ARBA00022792"/>
    </source>
</evidence>
<keyword evidence="5 10" id="KW-0999">Mitochondrion inner membrane</keyword>
<dbReference type="OrthoDB" id="10261039at2759"/>
<dbReference type="GO" id="GO:0042407">
    <property type="term" value="P:cristae formation"/>
    <property type="evidence" value="ECO:0007669"/>
    <property type="project" value="TreeGrafter"/>
</dbReference>
<keyword evidence="7 10" id="KW-0496">Mitochondrion</keyword>
<evidence type="ECO:0000256" key="4">
    <source>
        <dbReference type="ARBA" id="ARBA00022692"/>
    </source>
</evidence>
<sequence>MLRGTSLLASTARAGARSLRTTPALQRSSYTTSTKKGSSIGKKLFWLTVLGGGAYAGATYLALHNEAFHDTYTTYIPGGEKILDALEDAAANRDVQTYYEKGMQAKEKATESMSQLSTQIAHLQESLADWYEYLGDAVALLKGEHVPPANPVLTGKKAKSSHQKPLFDHVVEGGGPARIPSFKKSQDDVLQTLIGTTETMISMLNQVGLTGHAKRLADLAARDLKALDDDIKSASEEHKVLLTQLQALSKQADKLDQSVSAHYDLVVAKVADAQDRVKSRIAEKTQRLQNHLDGEIRQLQASLAAQGEDQLNVQRQEAVAALQLELVAQRELLREEFKQHIKQSVEQERGGRLANVDKVVMQQGELEAIAQRNSDSLEDSRKAHQLLVVIDALKRAAYRGNKQAFLEELQTVRKVSAPDTPFANQAEKRNDELVQVVSANISEIVAEHGISSFAQLVDRFQNVAVQVRDASLIPEEGGSMISHLISSVLSKFLFPKHGLVPGDDIEARLARAQYYLQHDGDLESATRELNQLSGWPKHLAADWLDAARRHLEIKQALDIMRTQAILNSLLQLD</sequence>
<keyword evidence="11" id="KW-0175">Coiled coil</keyword>
<evidence type="ECO:0000256" key="9">
    <source>
        <dbReference type="ARBA" id="ARBA00025571"/>
    </source>
</evidence>
<protein>
    <recommendedName>
        <fullName evidence="3 10">MICOS complex subunit MIC60</fullName>
    </recommendedName>
    <alternativeName>
        <fullName evidence="10">Mitofilin</fullName>
    </alternativeName>
</protein>
<dbReference type="STRING" id="101127.A0A1X2GEG0"/>
<feature type="region of interest" description="Disordered" evidence="12">
    <location>
        <begin position="1"/>
        <end position="37"/>
    </location>
</feature>
<evidence type="ECO:0000313" key="13">
    <source>
        <dbReference type="EMBL" id="ORX51927.1"/>
    </source>
</evidence>
<dbReference type="PANTHER" id="PTHR15415">
    <property type="entry name" value="MITOFILIN"/>
    <property type="match status" value="1"/>
</dbReference>
<evidence type="ECO:0000256" key="7">
    <source>
        <dbReference type="ARBA" id="ARBA00023128"/>
    </source>
</evidence>
<accession>A0A1X2GEG0</accession>
<reference evidence="13 14" key="1">
    <citation type="submission" date="2016-07" db="EMBL/GenBank/DDBJ databases">
        <title>Pervasive Adenine N6-methylation of Active Genes in Fungi.</title>
        <authorList>
            <consortium name="DOE Joint Genome Institute"/>
            <person name="Mondo S.J."/>
            <person name="Dannebaum R.O."/>
            <person name="Kuo R.C."/>
            <person name="Labutti K."/>
            <person name="Haridas S."/>
            <person name="Kuo A."/>
            <person name="Salamov A."/>
            <person name="Ahrendt S.R."/>
            <person name="Lipzen A."/>
            <person name="Sullivan W."/>
            <person name="Andreopoulos W.B."/>
            <person name="Clum A."/>
            <person name="Lindquist E."/>
            <person name="Daum C."/>
            <person name="Ramamoorthy G.K."/>
            <person name="Gryganskyi A."/>
            <person name="Culley D."/>
            <person name="Magnuson J.K."/>
            <person name="James T.Y."/>
            <person name="O'Malley M.A."/>
            <person name="Stajich J.E."/>
            <person name="Spatafora J.W."/>
            <person name="Visel A."/>
            <person name="Grigoriev I.V."/>
        </authorList>
    </citation>
    <scope>NUCLEOTIDE SEQUENCE [LARGE SCALE GENOMIC DNA]</scope>
    <source>
        <strain evidence="13 14">NRRL 3301</strain>
    </source>
</reference>
<comment type="function">
    <text evidence="9">Component of the MICOS complex, a large protein complex of the mitochondrial inner membrane that plays crucial roles in the maintenance of crista junctions, inner membrane architecture, and formation of contact sites to the outer membrane. Plays a role in keeping cristae membranes connected to the inner boundary membrane. Also promotes protein import via the mitochondrial intermembrane space assembly (MIA) pathway.</text>
</comment>
<dbReference type="Pfam" id="PF09731">
    <property type="entry name" value="Mitofilin"/>
    <property type="match status" value="2"/>
</dbReference>
<evidence type="ECO:0000256" key="10">
    <source>
        <dbReference type="RuleBase" id="RU363000"/>
    </source>
</evidence>
<keyword evidence="4 10" id="KW-0812">Transmembrane</keyword>
<keyword evidence="8" id="KW-0472">Membrane</keyword>
<feature type="compositionally biased region" description="Low complexity" evidence="12">
    <location>
        <begin position="28"/>
        <end position="37"/>
    </location>
</feature>
<evidence type="ECO:0000256" key="1">
    <source>
        <dbReference type="ARBA" id="ARBA00004434"/>
    </source>
</evidence>
<keyword evidence="6" id="KW-1133">Transmembrane helix</keyword>
<comment type="subunit">
    <text evidence="10">Component of the mitochondrial contact site and cristae organizing system (MICOS) complex.</text>
</comment>
<dbReference type="EMBL" id="MCGT01000019">
    <property type="protein sequence ID" value="ORX51927.1"/>
    <property type="molecule type" value="Genomic_DNA"/>
</dbReference>
<evidence type="ECO:0000256" key="2">
    <source>
        <dbReference type="ARBA" id="ARBA00010877"/>
    </source>
</evidence>
<dbReference type="GO" id="GO:0061617">
    <property type="term" value="C:MICOS complex"/>
    <property type="evidence" value="ECO:0007669"/>
    <property type="project" value="TreeGrafter"/>
</dbReference>
<evidence type="ECO:0000256" key="6">
    <source>
        <dbReference type="ARBA" id="ARBA00022989"/>
    </source>
</evidence>
<comment type="similarity">
    <text evidence="2 10">Belongs to the MICOS complex subunit Mic60 family.</text>
</comment>
<gene>
    <name evidence="13" type="ORF">DM01DRAFT_1336922</name>
</gene>
<comment type="subcellular location">
    <subcellularLocation>
        <location evidence="1 10">Mitochondrion inner membrane</location>
        <topology evidence="1 10">Single-pass membrane protein</topology>
    </subcellularLocation>
</comment>
<name>A0A1X2GEG0_9FUNG</name>
<dbReference type="InterPro" id="IPR019133">
    <property type="entry name" value="MIC60"/>
</dbReference>
<organism evidence="13 14">
    <name type="scientific">Hesseltinella vesiculosa</name>
    <dbReference type="NCBI Taxonomy" id="101127"/>
    <lineage>
        <taxon>Eukaryota</taxon>
        <taxon>Fungi</taxon>
        <taxon>Fungi incertae sedis</taxon>
        <taxon>Mucoromycota</taxon>
        <taxon>Mucoromycotina</taxon>
        <taxon>Mucoromycetes</taxon>
        <taxon>Mucorales</taxon>
        <taxon>Cunninghamellaceae</taxon>
        <taxon>Hesseltinella</taxon>
    </lineage>
</organism>
<evidence type="ECO:0000256" key="3">
    <source>
        <dbReference type="ARBA" id="ARBA00018116"/>
    </source>
</evidence>
<feature type="coiled-coil region" evidence="11">
    <location>
        <begin position="217"/>
        <end position="251"/>
    </location>
</feature>
<evidence type="ECO:0000256" key="8">
    <source>
        <dbReference type="ARBA" id="ARBA00023136"/>
    </source>
</evidence>
<comment type="caution">
    <text evidence="13">The sequence shown here is derived from an EMBL/GenBank/DDBJ whole genome shotgun (WGS) entry which is preliminary data.</text>
</comment>